<dbReference type="AlphaFoldDB" id="A0A8J2WGT7"/>
<dbReference type="InterPro" id="IPR017136">
    <property type="entry name" value="UCP037205"/>
</dbReference>
<reference evidence="1" key="1">
    <citation type="submission" date="2021-11" db="EMBL/GenBank/DDBJ databases">
        <authorList>
            <consortium name="Genoscope - CEA"/>
            <person name="William W."/>
        </authorList>
    </citation>
    <scope>NUCLEOTIDE SEQUENCE</scope>
</reference>
<keyword evidence="2" id="KW-1185">Reference proteome</keyword>
<dbReference type="Proteomes" id="UP000789595">
    <property type="component" value="Unassembled WGS sequence"/>
</dbReference>
<evidence type="ECO:0000313" key="1">
    <source>
        <dbReference type="EMBL" id="CAH0367890.1"/>
    </source>
</evidence>
<accession>A0A8J2WGT7</accession>
<dbReference type="OrthoDB" id="537467at2759"/>
<organism evidence="1 2">
    <name type="scientific">Pelagomonas calceolata</name>
    <dbReference type="NCBI Taxonomy" id="35677"/>
    <lineage>
        <taxon>Eukaryota</taxon>
        <taxon>Sar</taxon>
        <taxon>Stramenopiles</taxon>
        <taxon>Ochrophyta</taxon>
        <taxon>Pelagophyceae</taxon>
        <taxon>Pelagomonadales</taxon>
        <taxon>Pelagomonadaceae</taxon>
        <taxon>Pelagomonas</taxon>
    </lineage>
</organism>
<dbReference type="EMBL" id="CAKKNE010000002">
    <property type="protein sequence ID" value="CAH0367890.1"/>
    <property type="molecule type" value="Genomic_DNA"/>
</dbReference>
<dbReference type="PANTHER" id="PTHR37463:SF5">
    <property type="entry name" value="DUF2256 DOMAIN-CONTAINING PROTEIN"/>
    <property type="match status" value="1"/>
</dbReference>
<dbReference type="PANTHER" id="PTHR37463">
    <property type="entry name" value="GSL3115 PROTEIN"/>
    <property type="match status" value="1"/>
</dbReference>
<protein>
    <recommendedName>
        <fullName evidence="3">DUF2256 domain-containing protein</fullName>
    </recommendedName>
</protein>
<gene>
    <name evidence="1" type="ORF">PECAL_2P09320</name>
</gene>
<sequence length="205" mass="22346">MRVAIVLAASTIRSVTSFTRVSTLRGRSLTLAARGGRGGRGGRMPNGVSKENLPTKVCVVCQRPFTWRKKWERCWDEVTCCSKRCNAERKRGGAPAPDAVVVDDEAPSLRKAAKKATKALRRAKRAGVADEATGQKQCDLCDASVNLLVRCRTDTTKKWRMVCGRCWKGVSGGVPDGDASHPHYQYGGLWKNRNAQSGELEAIGV</sequence>
<evidence type="ECO:0000313" key="2">
    <source>
        <dbReference type="Proteomes" id="UP000789595"/>
    </source>
</evidence>
<evidence type="ECO:0008006" key="3">
    <source>
        <dbReference type="Google" id="ProtNLM"/>
    </source>
</evidence>
<comment type="caution">
    <text evidence="1">The sequence shown here is derived from an EMBL/GenBank/DDBJ whole genome shotgun (WGS) entry which is preliminary data.</text>
</comment>
<name>A0A8J2WGT7_9STRA</name>
<dbReference type="Pfam" id="PF10013">
    <property type="entry name" value="DUF2256"/>
    <property type="match status" value="1"/>
</dbReference>
<proteinExistence type="predicted"/>